<evidence type="ECO:0008006" key="4">
    <source>
        <dbReference type="Google" id="ProtNLM"/>
    </source>
</evidence>
<feature type="signal peptide" evidence="1">
    <location>
        <begin position="1"/>
        <end position="22"/>
    </location>
</feature>
<proteinExistence type="predicted"/>
<organism evidence="2 3">
    <name type="scientific">Eilatimonas milleporae</name>
    <dbReference type="NCBI Taxonomy" id="911205"/>
    <lineage>
        <taxon>Bacteria</taxon>
        <taxon>Pseudomonadati</taxon>
        <taxon>Pseudomonadota</taxon>
        <taxon>Alphaproteobacteria</taxon>
        <taxon>Kordiimonadales</taxon>
        <taxon>Kordiimonadaceae</taxon>
        <taxon>Eilatimonas</taxon>
    </lineage>
</organism>
<dbReference type="AlphaFoldDB" id="A0A3M0CKN6"/>
<evidence type="ECO:0000313" key="3">
    <source>
        <dbReference type="Proteomes" id="UP000271227"/>
    </source>
</evidence>
<keyword evidence="1" id="KW-0732">Signal</keyword>
<evidence type="ECO:0000313" key="2">
    <source>
        <dbReference type="EMBL" id="RMB07629.1"/>
    </source>
</evidence>
<dbReference type="RefSeq" id="WP_147453519.1">
    <property type="nucleotide sequence ID" value="NZ_REFR01000011.1"/>
</dbReference>
<gene>
    <name evidence="2" type="ORF">BXY39_1715</name>
</gene>
<evidence type="ECO:0000256" key="1">
    <source>
        <dbReference type="SAM" id="SignalP"/>
    </source>
</evidence>
<dbReference type="OrthoDB" id="7503772at2"/>
<feature type="chain" id="PRO_5018026873" description="DUF3108 domain-containing protein" evidence="1">
    <location>
        <begin position="23"/>
        <end position="249"/>
    </location>
</feature>
<sequence>MTKLTRLFAVFLTLSVPFQIAAAQSDSRSNTSIVRQSRGTLEYRKLSDGALVGSEEWTLTVHPDGSRTLAARNRYDAYDVQRHVTHRVAKDFRPLETLAVYWARGEWRGSGLFMTRGNQFEAVVTTPDGVLRQEMPVPENFSLVPHPLQSNAWHGWYYDKAKGGPQPVRWIDIIVARPEATFMLGKLSKTTLEFIGEEEMTTPAGTFTVDHFRVGGVDYYVTGEDSIMVRFVWELLDTEFVLTSYTRDR</sequence>
<protein>
    <recommendedName>
        <fullName evidence="4">DUF3108 domain-containing protein</fullName>
    </recommendedName>
</protein>
<dbReference type="Proteomes" id="UP000271227">
    <property type="component" value="Unassembled WGS sequence"/>
</dbReference>
<dbReference type="EMBL" id="REFR01000011">
    <property type="protein sequence ID" value="RMB07629.1"/>
    <property type="molecule type" value="Genomic_DNA"/>
</dbReference>
<comment type="caution">
    <text evidence="2">The sequence shown here is derived from an EMBL/GenBank/DDBJ whole genome shotgun (WGS) entry which is preliminary data.</text>
</comment>
<accession>A0A3M0CKN6</accession>
<dbReference type="InParanoid" id="A0A3M0CKN6"/>
<reference evidence="2 3" key="1">
    <citation type="submission" date="2018-10" db="EMBL/GenBank/DDBJ databases">
        <title>Genomic Encyclopedia of Archaeal and Bacterial Type Strains, Phase II (KMG-II): from individual species to whole genera.</title>
        <authorList>
            <person name="Goeker M."/>
        </authorList>
    </citation>
    <scope>NUCLEOTIDE SEQUENCE [LARGE SCALE GENOMIC DNA]</scope>
    <source>
        <strain evidence="2 3">DSM 25217</strain>
    </source>
</reference>
<keyword evidence="3" id="KW-1185">Reference proteome</keyword>
<name>A0A3M0CKN6_9PROT</name>